<sequence length="423" mass="48614">MLAQTINAGAIDTSAYSNIYNQALPNENNFQEQSVYCNNNKSIDELISEFGNKIAQNSGHGNTTNNFDSMDNKEKYDDSDSSKHEKNDDSESKNDFDNSSNDINSYYPVENNTPIANSENANTTKKSIERRIIDVKKITNNNNPYHIEGHEESPLEKQYNEIVLNKLDIMKDDVIEEADLNKSFMHPSIQRVHVFTTNEMSSNSRPSSAQSTGSIGHVKEMISDHICPECQNQLLKIYDHCLSSKEYMYPPLNSLNENRLGKYQTNPPYFEYFDKKANPFTQAELRVWEKEDGKHHNQNNVKNIMGGSGMSINVPASSNLNINSNQNLDHHGTTSRRESRANPQYLNTEKQHKKKNFEETMDKISDEILKETIVEGRELKNKNQLYTLDLPNCPYYKDTIHKIIREKHQQDEENEKMNNEGVI</sequence>
<feature type="compositionally biased region" description="Low complexity" evidence="1">
    <location>
        <begin position="317"/>
        <end position="327"/>
    </location>
</feature>
<dbReference type="EMBL" id="MCOG01000511">
    <property type="protein sequence ID" value="ORY01064.1"/>
    <property type="molecule type" value="Genomic_DNA"/>
</dbReference>
<dbReference type="AlphaFoldDB" id="A0A1Y1YTB1"/>
<organism evidence="2 3">
    <name type="scientific">Neocallimastix californiae</name>
    <dbReference type="NCBI Taxonomy" id="1754190"/>
    <lineage>
        <taxon>Eukaryota</taxon>
        <taxon>Fungi</taxon>
        <taxon>Fungi incertae sedis</taxon>
        <taxon>Chytridiomycota</taxon>
        <taxon>Chytridiomycota incertae sedis</taxon>
        <taxon>Neocallimastigomycetes</taxon>
        <taxon>Neocallimastigales</taxon>
        <taxon>Neocallimastigaceae</taxon>
        <taxon>Neocallimastix</taxon>
    </lineage>
</organism>
<keyword evidence="3" id="KW-1185">Reference proteome</keyword>
<gene>
    <name evidence="2" type="ORF">LY90DRAFT_678689</name>
</gene>
<feature type="compositionally biased region" description="Polar residues" evidence="1">
    <location>
        <begin position="110"/>
        <end position="124"/>
    </location>
</feature>
<feature type="compositionally biased region" description="Basic and acidic residues" evidence="1">
    <location>
        <begin position="328"/>
        <end position="340"/>
    </location>
</feature>
<feature type="region of interest" description="Disordered" evidence="1">
    <location>
        <begin position="315"/>
        <end position="345"/>
    </location>
</feature>
<evidence type="ECO:0000256" key="1">
    <source>
        <dbReference type="SAM" id="MobiDB-lite"/>
    </source>
</evidence>
<feature type="region of interest" description="Disordered" evidence="1">
    <location>
        <begin position="56"/>
        <end position="124"/>
    </location>
</feature>
<protein>
    <submittedName>
        <fullName evidence="2">Uncharacterized protein</fullName>
    </submittedName>
</protein>
<accession>A0A1Y1YTB1</accession>
<dbReference type="Proteomes" id="UP000193920">
    <property type="component" value="Unassembled WGS sequence"/>
</dbReference>
<evidence type="ECO:0000313" key="2">
    <source>
        <dbReference type="EMBL" id="ORY01064.1"/>
    </source>
</evidence>
<feature type="compositionally biased region" description="Basic and acidic residues" evidence="1">
    <location>
        <begin position="70"/>
        <end position="96"/>
    </location>
</feature>
<feature type="compositionally biased region" description="Polar residues" evidence="1">
    <location>
        <begin position="56"/>
        <end position="69"/>
    </location>
</feature>
<comment type="caution">
    <text evidence="2">The sequence shown here is derived from an EMBL/GenBank/DDBJ whole genome shotgun (WGS) entry which is preliminary data.</text>
</comment>
<dbReference type="OrthoDB" id="5594607at2759"/>
<evidence type="ECO:0000313" key="3">
    <source>
        <dbReference type="Proteomes" id="UP000193920"/>
    </source>
</evidence>
<proteinExistence type="predicted"/>
<reference evidence="2 3" key="1">
    <citation type="submission" date="2016-08" db="EMBL/GenBank/DDBJ databases">
        <title>A Parts List for Fungal Cellulosomes Revealed by Comparative Genomics.</title>
        <authorList>
            <consortium name="DOE Joint Genome Institute"/>
            <person name="Haitjema C.H."/>
            <person name="Gilmore S.P."/>
            <person name="Henske J.K."/>
            <person name="Solomon K.V."/>
            <person name="De Groot R."/>
            <person name="Kuo A."/>
            <person name="Mondo S.J."/>
            <person name="Salamov A.A."/>
            <person name="Labutti K."/>
            <person name="Zhao Z."/>
            <person name="Chiniquy J."/>
            <person name="Barry K."/>
            <person name="Brewer H.M."/>
            <person name="Purvine S.O."/>
            <person name="Wright A.T."/>
            <person name="Boxma B."/>
            <person name="Van Alen T."/>
            <person name="Hackstein J.H."/>
            <person name="Baker S.E."/>
            <person name="Grigoriev I.V."/>
            <person name="O'Malley M.A."/>
        </authorList>
    </citation>
    <scope>NUCLEOTIDE SEQUENCE [LARGE SCALE GENOMIC DNA]</scope>
    <source>
        <strain evidence="2 3">G1</strain>
    </source>
</reference>
<name>A0A1Y1YTB1_9FUNG</name>
<feature type="non-terminal residue" evidence="2">
    <location>
        <position position="423"/>
    </location>
</feature>